<comment type="similarity">
    <text evidence="4">Belongs to the cytochrome P450 family.</text>
</comment>
<dbReference type="KEGG" id="sla:SERLADRAFT_463820"/>
<keyword evidence="9" id="KW-0560">Oxidoreductase</keyword>
<dbReference type="CDD" id="cd11069">
    <property type="entry name" value="CYP_FUM15-like"/>
    <property type="match status" value="1"/>
</dbReference>
<reference evidence="15" key="1">
    <citation type="submission" date="2011-04" db="EMBL/GenBank/DDBJ databases">
        <title>Evolution of plant cell wall degrading machinery underlies the functional diversity of forest fungi.</title>
        <authorList>
            <consortium name="US DOE Joint Genome Institute (JGI-PGF)"/>
            <person name="Eastwood D.C."/>
            <person name="Floudas D."/>
            <person name="Binder M."/>
            <person name="Majcherczyk A."/>
            <person name="Schneider P."/>
            <person name="Aerts A."/>
            <person name="Asiegbu F.O."/>
            <person name="Baker S.E."/>
            <person name="Barry K."/>
            <person name="Bendiksby M."/>
            <person name="Blumentritt M."/>
            <person name="Coutinho P.M."/>
            <person name="Cullen D."/>
            <person name="Cullen D."/>
            <person name="Gathman A."/>
            <person name="Goodell B."/>
            <person name="Henrissat B."/>
            <person name="Ihrmark K."/>
            <person name="Kauserud H."/>
            <person name="Kohler A."/>
            <person name="LaButti K."/>
            <person name="Lapidus A."/>
            <person name="Lavin J.L."/>
            <person name="Lee Y.-H."/>
            <person name="Lindquist E."/>
            <person name="Lilly W."/>
            <person name="Lucas S."/>
            <person name="Morin E."/>
            <person name="Murat C."/>
            <person name="Oguiza J.A."/>
            <person name="Park J."/>
            <person name="Pisabarro A.G."/>
            <person name="Riley R."/>
            <person name="Rosling A."/>
            <person name="Salamov A."/>
            <person name="Schmidt O."/>
            <person name="Schmutz J."/>
            <person name="Skrede I."/>
            <person name="Stenlid J."/>
            <person name="Wiebenga A."/>
            <person name="Xie X."/>
            <person name="Kues U."/>
            <person name="Hibbett D.S."/>
            <person name="Hoffmeister D."/>
            <person name="Hogberg N."/>
            <person name="Martin F."/>
            <person name="Grigoriev I.V."/>
            <person name="Watkinson S.C."/>
        </authorList>
    </citation>
    <scope>NUCLEOTIDE SEQUENCE</scope>
    <source>
        <strain evidence="15">S7.9</strain>
    </source>
</reference>
<evidence type="ECO:0000256" key="13">
    <source>
        <dbReference type="PIRSR" id="PIRSR602403-1"/>
    </source>
</evidence>
<dbReference type="GO" id="GO:0016020">
    <property type="term" value="C:membrane"/>
    <property type="evidence" value="ECO:0007669"/>
    <property type="project" value="UniProtKB-SubCell"/>
</dbReference>
<evidence type="ECO:0000256" key="11">
    <source>
        <dbReference type="ARBA" id="ARBA00023033"/>
    </source>
</evidence>
<keyword evidence="11" id="KW-0503">Monooxygenase</keyword>
<evidence type="ECO:0000256" key="1">
    <source>
        <dbReference type="ARBA" id="ARBA00001971"/>
    </source>
</evidence>
<dbReference type="InterPro" id="IPR001128">
    <property type="entry name" value="Cyt_P450"/>
</dbReference>
<evidence type="ECO:0000256" key="8">
    <source>
        <dbReference type="ARBA" id="ARBA00022989"/>
    </source>
</evidence>
<evidence type="ECO:0000256" key="7">
    <source>
        <dbReference type="ARBA" id="ARBA00022723"/>
    </source>
</evidence>
<dbReference type="GO" id="GO:0020037">
    <property type="term" value="F:heme binding"/>
    <property type="evidence" value="ECO:0007669"/>
    <property type="project" value="InterPro"/>
</dbReference>
<evidence type="ECO:0000256" key="10">
    <source>
        <dbReference type="ARBA" id="ARBA00023004"/>
    </source>
</evidence>
<dbReference type="Proteomes" id="UP000008064">
    <property type="component" value="Unassembled WGS sequence"/>
</dbReference>
<keyword evidence="8" id="KW-1133">Transmembrane helix</keyword>
<keyword evidence="14" id="KW-0732">Signal</keyword>
<comment type="pathway">
    <text evidence="3">Secondary metabolite biosynthesis; terpenoid biosynthesis.</text>
</comment>
<keyword evidence="7 13" id="KW-0479">Metal-binding</keyword>
<comment type="cofactor">
    <cofactor evidence="1 13">
        <name>heme</name>
        <dbReference type="ChEBI" id="CHEBI:30413"/>
    </cofactor>
</comment>
<dbReference type="GO" id="GO:0016705">
    <property type="term" value="F:oxidoreductase activity, acting on paired donors, with incorporation or reduction of molecular oxygen"/>
    <property type="evidence" value="ECO:0007669"/>
    <property type="project" value="InterPro"/>
</dbReference>
<proteinExistence type="inferred from homology"/>
<dbReference type="PRINTS" id="PR00465">
    <property type="entry name" value="EP450IV"/>
</dbReference>
<evidence type="ECO:0008006" key="16">
    <source>
        <dbReference type="Google" id="ProtNLM"/>
    </source>
</evidence>
<evidence type="ECO:0000256" key="6">
    <source>
        <dbReference type="ARBA" id="ARBA00022692"/>
    </source>
</evidence>
<dbReference type="PRINTS" id="PR00385">
    <property type="entry name" value="P450"/>
</dbReference>
<evidence type="ECO:0000313" key="15">
    <source>
        <dbReference type="EMBL" id="EGO26612.1"/>
    </source>
</evidence>
<dbReference type="GeneID" id="18818638"/>
<dbReference type="InterPro" id="IPR036396">
    <property type="entry name" value="Cyt_P450_sf"/>
</dbReference>
<dbReference type="InterPro" id="IPR050121">
    <property type="entry name" value="Cytochrome_P450_monoxygenase"/>
</dbReference>
<dbReference type="Gene3D" id="1.10.630.10">
    <property type="entry name" value="Cytochrome P450"/>
    <property type="match status" value="1"/>
</dbReference>
<evidence type="ECO:0000256" key="3">
    <source>
        <dbReference type="ARBA" id="ARBA00004721"/>
    </source>
</evidence>
<dbReference type="HOGENOM" id="CLU_001570_5_11_1"/>
<gene>
    <name evidence="15" type="ORF">SERLADRAFT_463820</name>
</gene>
<evidence type="ECO:0000256" key="5">
    <source>
        <dbReference type="ARBA" id="ARBA00022617"/>
    </source>
</evidence>
<keyword evidence="6" id="KW-0812">Transmembrane</keyword>
<evidence type="ECO:0000256" key="9">
    <source>
        <dbReference type="ARBA" id="ARBA00023002"/>
    </source>
</evidence>
<sequence>MLLKLALSATATLLCFGLWKLVEAVIQQLRSPLRNLRGPKGTSWLYGNLKDIFKSENSVLHEQWIKEYGNTLRYKGFFNSNRLFTMDTRALNHVLTHSLDYQKPEQVRYNLSRVLGEGVLFVEGAQHRQQRHIMNPAFGPVQIRALTDIFYDKAEKLRDIWYTEVTAAEEGKRKRIDVLSWLGRMTLDVIGLAGFNYNFDALNANEKPNELNQAFTTMFQAGQQMDILRFLQSRFSLLRYIPTEHGKKIDIAQKTMNRIGRQLLRESKEAVIASQGGDKGGLIEKSSMKGRDLLSLLVKANMATDIPDSQRISDEDVLAQVPTFLVAGHETTSTATTWALFALTQAPEVQTKLRDEIYSVSSDRPSMDELTALPYLDSVVKETLRLHAPVPNTVRIAMKDDILPLDKPFIDKYGNQQDVIKVSKGDSIFIPILAINRSKALWGEDAMEFKPERWEATPETIKSIPGVWGHLLSFLGGPRACIGYRFSLVEMKVLLFVLVRAFEFELAVPASDIGKKATIVQRPIVISEPEKKNQLPLFITPCQRP</sequence>
<evidence type="ECO:0000256" key="14">
    <source>
        <dbReference type="SAM" id="SignalP"/>
    </source>
</evidence>
<dbReference type="Pfam" id="PF00067">
    <property type="entry name" value="p450"/>
    <property type="match status" value="1"/>
</dbReference>
<feature type="chain" id="PRO_5003381683" description="Cytochrome P450" evidence="14">
    <location>
        <begin position="25"/>
        <end position="545"/>
    </location>
</feature>
<comment type="subcellular location">
    <subcellularLocation>
        <location evidence="2">Membrane</location>
    </subcellularLocation>
</comment>
<dbReference type="EMBL" id="GL945432">
    <property type="protein sequence ID" value="EGO26612.1"/>
    <property type="molecule type" value="Genomic_DNA"/>
</dbReference>
<feature type="binding site" description="axial binding residue" evidence="13">
    <location>
        <position position="481"/>
    </location>
    <ligand>
        <name>heme</name>
        <dbReference type="ChEBI" id="CHEBI:30413"/>
    </ligand>
    <ligandPart>
        <name>Fe</name>
        <dbReference type="ChEBI" id="CHEBI:18248"/>
    </ligandPart>
</feature>
<organism>
    <name type="scientific">Serpula lacrymans var. lacrymans (strain S7.9)</name>
    <name type="common">Dry rot fungus</name>
    <dbReference type="NCBI Taxonomy" id="578457"/>
    <lineage>
        <taxon>Eukaryota</taxon>
        <taxon>Fungi</taxon>
        <taxon>Dikarya</taxon>
        <taxon>Basidiomycota</taxon>
        <taxon>Agaricomycotina</taxon>
        <taxon>Agaricomycetes</taxon>
        <taxon>Agaricomycetidae</taxon>
        <taxon>Boletales</taxon>
        <taxon>Coniophorineae</taxon>
        <taxon>Serpulaceae</taxon>
        <taxon>Serpula</taxon>
    </lineage>
</organism>
<dbReference type="AlphaFoldDB" id="F8NQK6"/>
<dbReference type="InterPro" id="IPR002403">
    <property type="entry name" value="Cyt_P450_E_grp-IV"/>
</dbReference>
<dbReference type="GO" id="GO:0004497">
    <property type="term" value="F:monooxygenase activity"/>
    <property type="evidence" value="ECO:0007669"/>
    <property type="project" value="UniProtKB-KW"/>
</dbReference>
<dbReference type="SUPFAM" id="SSF48264">
    <property type="entry name" value="Cytochrome P450"/>
    <property type="match status" value="1"/>
</dbReference>
<dbReference type="RefSeq" id="XP_007316785.1">
    <property type="nucleotide sequence ID" value="XM_007316723.1"/>
</dbReference>
<dbReference type="PANTHER" id="PTHR24305">
    <property type="entry name" value="CYTOCHROME P450"/>
    <property type="match status" value="1"/>
</dbReference>
<name>F8NQK6_SERL9</name>
<dbReference type="GO" id="GO:0005506">
    <property type="term" value="F:iron ion binding"/>
    <property type="evidence" value="ECO:0007669"/>
    <property type="project" value="InterPro"/>
</dbReference>
<protein>
    <recommendedName>
        <fullName evidence="16">Cytochrome P450</fullName>
    </recommendedName>
</protein>
<evidence type="ECO:0000256" key="2">
    <source>
        <dbReference type="ARBA" id="ARBA00004370"/>
    </source>
</evidence>
<feature type="signal peptide" evidence="14">
    <location>
        <begin position="1"/>
        <end position="24"/>
    </location>
</feature>
<evidence type="ECO:0000256" key="4">
    <source>
        <dbReference type="ARBA" id="ARBA00010617"/>
    </source>
</evidence>
<accession>F8NQK6</accession>
<keyword evidence="12" id="KW-0472">Membrane</keyword>
<evidence type="ECO:0000256" key="12">
    <source>
        <dbReference type="ARBA" id="ARBA00023136"/>
    </source>
</evidence>
<dbReference type="PANTHER" id="PTHR24305:SF166">
    <property type="entry name" value="CYTOCHROME P450 12A4, MITOCHONDRIAL-RELATED"/>
    <property type="match status" value="1"/>
</dbReference>
<keyword evidence="5 13" id="KW-0349">Heme</keyword>
<keyword evidence="10 13" id="KW-0408">Iron</keyword>
<dbReference type="OrthoDB" id="1470350at2759"/>